<keyword evidence="2" id="KW-1185">Reference proteome</keyword>
<feature type="non-terminal residue" evidence="1">
    <location>
        <position position="30"/>
    </location>
</feature>
<comment type="caution">
    <text evidence="1">The sequence shown here is derived from an EMBL/GenBank/DDBJ whole genome shotgun (WGS) entry which is preliminary data.</text>
</comment>
<accession>A0A392S9Z4</accession>
<proteinExistence type="predicted"/>
<evidence type="ECO:0000313" key="1">
    <source>
        <dbReference type="EMBL" id="MCI45292.1"/>
    </source>
</evidence>
<organism evidence="1 2">
    <name type="scientific">Trifolium medium</name>
    <dbReference type="NCBI Taxonomy" id="97028"/>
    <lineage>
        <taxon>Eukaryota</taxon>
        <taxon>Viridiplantae</taxon>
        <taxon>Streptophyta</taxon>
        <taxon>Embryophyta</taxon>
        <taxon>Tracheophyta</taxon>
        <taxon>Spermatophyta</taxon>
        <taxon>Magnoliopsida</taxon>
        <taxon>eudicotyledons</taxon>
        <taxon>Gunneridae</taxon>
        <taxon>Pentapetalae</taxon>
        <taxon>rosids</taxon>
        <taxon>fabids</taxon>
        <taxon>Fabales</taxon>
        <taxon>Fabaceae</taxon>
        <taxon>Papilionoideae</taxon>
        <taxon>50 kb inversion clade</taxon>
        <taxon>NPAAA clade</taxon>
        <taxon>Hologalegina</taxon>
        <taxon>IRL clade</taxon>
        <taxon>Trifolieae</taxon>
        <taxon>Trifolium</taxon>
    </lineage>
</organism>
<protein>
    <submittedName>
        <fullName evidence="1">Uncharacterized protein</fullName>
    </submittedName>
</protein>
<evidence type="ECO:0000313" key="2">
    <source>
        <dbReference type="Proteomes" id="UP000265520"/>
    </source>
</evidence>
<dbReference type="EMBL" id="LXQA010342164">
    <property type="protein sequence ID" value="MCI45292.1"/>
    <property type="molecule type" value="Genomic_DNA"/>
</dbReference>
<dbReference type="Proteomes" id="UP000265520">
    <property type="component" value="Unassembled WGS sequence"/>
</dbReference>
<dbReference type="AlphaFoldDB" id="A0A392S9Z4"/>
<sequence length="30" mass="3476">MKISSQDSALAYLKKVKVVFKGLNMYFIPR</sequence>
<name>A0A392S9Z4_9FABA</name>
<reference evidence="1 2" key="1">
    <citation type="journal article" date="2018" name="Front. Plant Sci.">
        <title>Red Clover (Trifolium pratense) and Zigzag Clover (T. medium) - A Picture of Genomic Similarities and Differences.</title>
        <authorList>
            <person name="Dluhosova J."/>
            <person name="Istvanek J."/>
            <person name="Nedelnik J."/>
            <person name="Repkova J."/>
        </authorList>
    </citation>
    <scope>NUCLEOTIDE SEQUENCE [LARGE SCALE GENOMIC DNA]</scope>
    <source>
        <strain evidence="2">cv. 10/8</strain>
        <tissue evidence="1">Leaf</tissue>
    </source>
</reference>